<feature type="binding site" evidence="2">
    <location>
        <position position="68"/>
    </location>
    <ligand>
        <name>S-adenosyl-L-methionine</name>
        <dbReference type="ChEBI" id="CHEBI:59789"/>
    </ligand>
</feature>
<dbReference type="AlphaFoldDB" id="A0A6J4IS90"/>
<feature type="binding site" evidence="1">
    <location>
        <position position="27"/>
    </location>
    <ligand>
        <name>Zn(2+)</name>
        <dbReference type="ChEBI" id="CHEBI:29105"/>
    </ligand>
</feature>
<dbReference type="Gene3D" id="3.40.50.150">
    <property type="entry name" value="Vaccinia Virus protein VP39"/>
    <property type="match status" value="1"/>
</dbReference>
<organism evidence="5">
    <name type="scientific">uncultured Acidimicrobiales bacterium</name>
    <dbReference type="NCBI Taxonomy" id="310071"/>
    <lineage>
        <taxon>Bacteria</taxon>
        <taxon>Bacillati</taxon>
        <taxon>Actinomycetota</taxon>
        <taxon>Acidimicrobiia</taxon>
        <taxon>Acidimicrobiales</taxon>
        <taxon>environmental samples</taxon>
    </lineage>
</organism>
<dbReference type="EMBL" id="CADCSZ010000162">
    <property type="protein sequence ID" value="CAA9258003.1"/>
    <property type="molecule type" value="Genomic_DNA"/>
</dbReference>
<protein>
    <submittedName>
        <fullName evidence="5">Uncharacterized protein</fullName>
    </submittedName>
</protein>
<evidence type="ECO:0000256" key="2">
    <source>
        <dbReference type="PIRSR" id="PIRSR018249-2"/>
    </source>
</evidence>
<feature type="binding site" evidence="1">
    <location>
        <position position="9"/>
    </location>
    <ligand>
        <name>Zn(2+)</name>
        <dbReference type="ChEBI" id="CHEBI:29105"/>
    </ligand>
</feature>
<keyword evidence="2" id="KW-0949">S-adenosyl-L-methionine</keyword>
<dbReference type="InterPro" id="IPR041698">
    <property type="entry name" value="Methyltransf_25"/>
</dbReference>
<feature type="binding site" evidence="2">
    <location>
        <position position="180"/>
    </location>
    <ligand>
        <name>S-adenosyl-L-methionine</name>
        <dbReference type="ChEBI" id="CHEBI:59789"/>
    </ligand>
</feature>
<dbReference type="InterPro" id="IPR048647">
    <property type="entry name" value="RlmA_N"/>
</dbReference>
<keyword evidence="1" id="KW-0479">Metal-binding</keyword>
<dbReference type="SUPFAM" id="SSF53335">
    <property type="entry name" value="S-adenosyl-L-methionine-dependent methyltransferases"/>
    <property type="match status" value="1"/>
</dbReference>
<evidence type="ECO:0000313" key="5">
    <source>
        <dbReference type="EMBL" id="CAA9258003.1"/>
    </source>
</evidence>
<keyword evidence="1" id="KW-0862">Zinc</keyword>
<feature type="binding site" evidence="1">
    <location>
        <position position="23"/>
    </location>
    <ligand>
        <name>Zn(2+)</name>
        <dbReference type="ChEBI" id="CHEBI:29105"/>
    </ligand>
</feature>
<feature type="binding site" evidence="2">
    <location>
        <begin position="94"/>
        <end position="95"/>
    </location>
    <ligand>
        <name>S-adenosyl-L-methionine</name>
        <dbReference type="ChEBI" id="CHEBI:59789"/>
    </ligand>
</feature>
<sequence>MTLLACPVCRAALEDLDGRTFGCAAGHRFDRARDGSVDLLRPGRPRRETGDDNEMVQARRSFLDRGRYDVLIDGLRAITDDLQPGAVLDVGCGEGTITAALLGPGREVVAFDLSKPAVRLAARRLGPAAACCVAGVTEMPALDRSCDLVTSVMSPTSEAEFLRVARPGGHVVVVSPGPDHLDGLRRLLYADYRPHDGEVPLADVLDVVAVERLRSQQVLDRDEAELLWAMTPYRWNAPADGVDRLRAATTVALTVDFVVTTLAVPRCFRPLIP</sequence>
<dbReference type="Pfam" id="PF13649">
    <property type="entry name" value="Methyltransf_25"/>
    <property type="match status" value="1"/>
</dbReference>
<dbReference type="GO" id="GO:0046872">
    <property type="term" value="F:metal ion binding"/>
    <property type="evidence" value="ECO:0007669"/>
    <property type="project" value="UniProtKB-KW"/>
</dbReference>
<accession>A0A6J4IS90</accession>
<dbReference type="PANTHER" id="PTHR43460:SF1">
    <property type="entry name" value="METHYLTRANSFERASE TYPE 11 DOMAIN-CONTAINING PROTEIN"/>
    <property type="match status" value="1"/>
</dbReference>
<dbReference type="PIRSF" id="PIRSF018249">
    <property type="entry name" value="MyrA_prd"/>
    <property type="match status" value="1"/>
</dbReference>
<dbReference type="InterPro" id="IPR029063">
    <property type="entry name" value="SAM-dependent_MTases_sf"/>
</dbReference>
<dbReference type="Pfam" id="PF21302">
    <property type="entry name" value="Zn_ribbon_RlmA"/>
    <property type="match status" value="1"/>
</dbReference>
<proteinExistence type="predicted"/>
<evidence type="ECO:0000259" key="4">
    <source>
        <dbReference type="Pfam" id="PF21302"/>
    </source>
</evidence>
<evidence type="ECO:0000256" key="1">
    <source>
        <dbReference type="PIRSR" id="PIRSR018249-1"/>
    </source>
</evidence>
<dbReference type="InterPro" id="IPR052939">
    <property type="entry name" value="23S_rRNA_MeTrnsfrase_RlmA"/>
</dbReference>
<dbReference type="PANTHER" id="PTHR43460">
    <property type="entry name" value="METHYLTRANSFERASE"/>
    <property type="match status" value="1"/>
</dbReference>
<dbReference type="InterPro" id="IPR016718">
    <property type="entry name" value="rRNA_m1G-MeTrfase_A_prd"/>
</dbReference>
<feature type="domain" description="23S rRNA (guanine(745)-N(1))-methyltransferase N-terminal" evidence="4">
    <location>
        <begin position="5"/>
        <end position="40"/>
    </location>
</feature>
<feature type="domain" description="Methyltransferase" evidence="3">
    <location>
        <begin position="87"/>
        <end position="169"/>
    </location>
</feature>
<dbReference type="GO" id="GO:0008168">
    <property type="term" value="F:methyltransferase activity"/>
    <property type="evidence" value="ECO:0007669"/>
    <property type="project" value="InterPro"/>
</dbReference>
<reference evidence="5" key="1">
    <citation type="submission" date="2020-02" db="EMBL/GenBank/DDBJ databases">
        <authorList>
            <person name="Meier V. D."/>
        </authorList>
    </citation>
    <scope>NUCLEOTIDE SEQUENCE</scope>
    <source>
        <strain evidence="5">AVDCRST_MAG76</strain>
    </source>
</reference>
<evidence type="ECO:0000259" key="3">
    <source>
        <dbReference type="Pfam" id="PF13649"/>
    </source>
</evidence>
<gene>
    <name evidence="5" type="ORF">AVDCRST_MAG76-2712</name>
</gene>
<name>A0A6J4IS90_9ACTN</name>
<feature type="binding site" evidence="1">
    <location>
        <position position="6"/>
    </location>
    <ligand>
        <name>Zn(2+)</name>
        <dbReference type="ChEBI" id="CHEBI:29105"/>
    </ligand>
</feature>
<dbReference type="CDD" id="cd02440">
    <property type="entry name" value="AdoMet_MTases"/>
    <property type="match status" value="1"/>
</dbReference>